<evidence type="ECO:0000256" key="10">
    <source>
        <dbReference type="ARBA" id="ARBA00022840"/>
    </source>
</evidence>
<dbReference type="PIRSF" id="PIRSF005650">
    <property type="entry name" value="Uridylate_kin"/>
    <property type="match status" value="1"/>
</dbReference>
<evidence type="ECO:0000256" key="3">
    <source>
        <dbReference type="ARBA" id="ARBA00007614"/>
    </source>
</evidence>
<keyword evidence="6" id="KW-0963">Cytoplasm</keyword>
<evidence type="ECO:0000256" key="1">
    <source>
        <dbReference type="ARBA" id="ARBA00004496"/>
    </source>
</evidence>
<dbReference type="InterPro" id="IPR011817">
    <property type="entry name" value="Uridylate_kinase"/>
</dbReference>
<proteinExistence type="inferred from homology"/>
<dbReference type="NCBIfam" id="TIGR02076">
    <property type="entry name" value="pyrH_arch"/>
    <property type="match status" value="1"/>
</dbReference>
<gene>
    <name evidence="15" type="ORF">Sv326_0098</name>
</gene>
<dbReference type="EC" id="2.7.4.22" evidence="4"/>
<evidence type="ECO:0000256" key="6">
    <source>
        <dbReference type="ARBA" id="ARBA00022490"/>
    </source>
</evidence>
<accession>A0A7D5XE76</accession>
<keyword evidence="11" id="KW-0665">Pyrimidine biosynthesis</keyword>
<dbReference type="PANTHER" id="PTHR42833">
    <property type="entry name" value="URIDYLATE KINASE"/>
    <property type="match status" value="1"/>
</dbReference>
<comment type="similarity">
    <text evidence="3">Belongs to the UMP kinase family.</text>
</comment>
<dbReference type="AlphaFoldDB" id="A0A7D5XE76"/>
<organism evidence="15 16">
    <name type="scientific">Fermentimicrarchaeum limneticum</name>
    <dbReference type="NCBI Taxonomy" id="2795018"/>
    <lineage>
        <taxon>Archaea</taxon>
        <taxon>Candidatus Micrarchaeota</taxon>
        <taxon>Candidatus Fermentimicrarchaeales</taxon>
        <taxon>Candidatus Fermentimicrarchaeaceae</taxon>
        <taxon>Candidatus Fermentimicrarchaeum</taxon>
    </lineage>
</organism>
<keyword evidence="9 15" id="KW-0418">Kinase</keyword>
<dbReference type="Pfam" id="PF00696">
    <property type="entry name" value="AA_kinase"/>
    <property type="match status" value="1"/>
</dbReference>
<dbReference type="InterPro" id="IPR001048">
    <property type="entry name" value="Asp/Glu/Uridylate_kinase"/>
</dbReference>
<feature type="domain" description="Aspartate/glutamate/uridylate kinase" evidence="14">
    <location>
        <begin position="1"/>
        <end position="202"/>
    </location>
</feature>
<name>A0A7D5XE76_FERL1</name>
<evidence type="ECO:0000256" key="2">
    <source>
        <dbReference type="ARBA" id="ARBA00004791"/>
    </source>
</evidence>
<evidence type="ECO:0000256" key="12">
    <source>
        <dbReference type="ARBA" id="ARBA00032092"/>
    </source>
</evidence>
<keyword evidence="10" id="KW-0067">ATP-binding</keyword>
<dbReference type="GO" id="GO:0005524">
    <property type="term" value="F:ATP binding"/>
    <property type="evidence" value="ECO:0007669"/>
    <property type="project" value="UniProtKB-KW"/>
</dbReference>
<evidence type="ECO:0000313" key="16">
    <source>
        <dbReference type="Proteomes" id="UP000510821"/>
    </source>
</evidence>
<dbReference type="Proteomes" id="UP000510821">
    <property type="component" value="Chromosome"/>
</dbReference>
<evidence type="ECO:0000256" key="13">
    <source>
        <dbReference type="ARBA" id="ARBA00047767"/>
    </source>
</evidence>
<dbReference type="KEGG" id="flt:Sv326_0098"/>
<dbReference type="SUPFAM" id="SSF53633">
    <property type="entry name" value="Carbamate kinase-like"/>
    <property type="match status" value="1"/>
</dbReference>
<evidence type="ECO:0000256" key="5">
    <source>
        <dbReference type="ARBA" id="ARBA00016403"/>
    </source>
</evidence>
<dbReference type="GO" id="GO:0005737">
    <property type="term" value="C:cytoplasm"/>
    <property type="evidence" value="ECO:0007669"/>
    <property type="project" value="UniProtKB-SubCell"/>
</dbReference>
<evidence type="ECO:0000259" key="14">
    <source>
        <dbReference type="Pfam" id="PF00696"/>
    </source>
</evidence>
<keyword evidence="8" id="KW-0547">Nucleotide-binding</keyword>
<protein>
    <recommendedName>
        <fullName evidence="5">Uridylate kinase</fullName>
        <ecNumber evidence="4">2.7.4.22</ecNumber>
    </recommendedName>
    <alternativeName>
        <fullName evidence="12">Uridine monophosphate kinase</fullName>
    </alternativeName>
</protein>
<comment type="pathway">
    <text evidence="2">Pyrimidine metabolism; CTP biosynthesis via de novo pathway; UDP from UMP (UMPK route): step 1/1.</text>
</comment>
<dbReference type="PANTHER" id="PTHR42833:SF4">
    <property type="entry name" value="URIDYLATE KINASE PUMPKIN, CHLOROPLASTIC"/>
    <property type="match status" value="1"/>
</dbReference>
<keyword evidence="7" id="KW-0808">Transferase</keyword>
<evidence type="ECO:0000256" key="4">
    <source>
        <dbReference type="ARBA" id="ARBA00012899"/>
    </source>
</evidence>
<sequence>MKVVLSVGGSLLNPGQPDFAFIRELASLLRKLKSKYHLAVVCGGGMPAREHAASIRKLGGSEFLADETAVLCTRSNAMFLIAALGEDAYPLVAKNFKEAAAAMDSGRIVLMGGTIPGITTDTDAALLAELIGAARIVNLSNVDGIYTADPRKDKGAKKFSSMSFSQLVQLASQHDERKAGTRFVFDIIACKLIARSRIETHFVYGKEIHQVQNAIEGKKHAGTIVK</sequence>
<comment type="subcellular location">
    <subcellularLocation>
        <location evidence="1">Cytoplasm</location>
    </subcellularLocation>
</comment>
<dbReference type="InterPro" id="IPR036393">
    <property type="entry name" value="AceGlu_kinase-like_sf"/>
</dbReference>
<evidence type="ECO:0000313" key="15">
    <source>
        <dbReference type="EMBL" id="QLJ52273.1"/>
    </source>
</evidence>
<evidence type="ECO:0000256" key="11">
    <source>
        <dbReference type="ARBA" id="ARBA00022975"/>
    </source>
</evidence>
<evidence type="ECO:0000256" key="8">
    <source>
        <dbReference type="ARBA" id="ARBA00022741"/>
    </source>
</evidence>
<reference evidence="16" key="1">
    <citation type="submission" date="2020-07" db="EMBL/GenBank/DDBJ databases">
        <title>Metabolic diversity and evolutionary history of the archaeal phylum ###Micrarchaeota### uncovered from a freshwater lake metagenome.</title>
        <authorList>
            <person name="Kadnikov V.V."/>
            <person name="Savvichev A.S."/>
            <person name="Mardanov A.V."/>
            <person name="Beletsky A.V."/>
            <person name="Chupakov A.V."/>
            <person name="Kokryatskaya N.M."/>
            <person name="Pimenov N.V."/>
            <person name="Ravin N.V."/>
        </authorList>
    </citation>
    <scope>NUCLEOTIDE SEQUENCE [LARGE SCALE GENOMIC DNA]</scope>
</reference>
<dbReference type="UniPathway" id="UPA00159">
    <property type="reaction ID" value="UER00275"/>
</dbReference>
<dbReference type="Gene3D" id="3.40.1160.10">
    <property type="entry name" value="Acetylglutamate kinase-like"/>
    <property type="match status" value="1"/>
</dbReference>
<dbReference type="GO" id="GO:0033862">
    <property type="term" value="F:UMP kinase activity"/>
    <property type="evidence" value="ECO:0007669"/>
    <property type="project" value="UniProtKB-EC"/>
</dbReference>
<evidence type="ECO:0000256" key="7">
    <source>
        <dbReference type="ARBA" id="ARBA00022679"/>
    </source>
</evidence>
<evidence type="ECO:0000256" key="9">
    <source>
        <dbReference type="ARBA" id="ARBA00022777"/>
    </source>
</evidence>
<dbReference type="GO" id="GO:0044210">
    <property type="term" value="P:'de novo' CTP biosynthetic process"/>
    <property type="evidence" value="ECO:0007669"/>
    <property type="project" value="UniProtKB-UniPathway"/>
</dbReference>
<dbReference type="GO" id="GO:0006225">
    <property type="term" value="P:UDP biosynthetic process"/>
    <property type="evidence" value="ECO:0007669"/>
    <property type="project" value="TreeGrafter"/>
</dbReference>
<dbReference type="InterPro" id="IPR011818">
    <property type="entry name" value="Uridylate_kinase_arch/spir"/>
</dbReference>
<dbReference type="EMBL" id="CP058998">
    <property type="protein sequence ID" value="QLJ52273.1"/>
    <property type="molecule type" value="Genomic_DNA"/>
</dbReference>
<comment type="catalytic activity">
    <reaction evidence="13">
        <text>UMP + ATP = UDP + ADP</text>
        <dbReference type="Rhea" id="RHEA:24400"/>
        <dbReference type="ChEBI" id="CHEBI:30616"/>
        <dbReference type="ChEBI" id="CHEBI:57865"/>
        <dbReference type="ChEBI" id="CHEBI:58223"/>
        <dbReference type="ChEBI" id="CHEBI:456216"/>
        <dbReference type="EC" id="2.7.4.22"/>
    </reaction>
</comment>